<comment type="caution">
    <text evidence="2">The sequence shown here is derived from an EMBL/GenBank/DDBJ whole genome shotgun (WGS) entry which is preliminary data.</text>
</comment>
<feature type="domain" description="G" evidence="1">
    <location>
        <begin position="70"/>
        <end position="143"/>
    </location>
</feature>
<dbReference type="Gene3D" id="3.40.50.300">
    <property type="entry name" value="P-loop containing nucleotide triphosphate hydrolases"/>
    <property type="match status" value="1"/>
</dbReference>
<dbReference type="GO" id="GO:0005525">
    <property type="term" value="F:GTP binding"/>
    <property type="evidence" value="ECO:0007669"/>
    <property type="project" value="InterPro"/>
</dbReference>
<dbReference type="Pfam" id="PF01926">
    <property type="entry name" value="MMR_HSR1"/>
    <property type="match status" value="1"/>
</dbReference>
<dbReference type="PANTHER" id="PTHR42714:SF7">
    <property type="entry name" value="G DOMAIN-CONTAINING PROTEIN"/>
    <property type="match status" value="1"/>
</dbReference>
<protein>
    <recommendedName>
        <fullName evidence="1">G domain-containing protein</fullName>
    </recommendedName>
</protein>
<dbReference type="Proteomes" id="UP000287171">
    <property type="component" value="Unassembled WGS sequence"/>
</dbReference>
<sequence length="462" mass="51899">MLGDPNVYDGLKILLAALGEAVTEKSLDEFERFLKKLHTKKSESAKPENEEARILSLALLKLQRGGTYPQIAVVGMVSAGKSTLVNTLFGLPIAETKITPDTTKGVLSVGYQSGLTIYDTPGIFGDDKYPYHNITRLFLSLSEDSDYPRPMAIPLQTVQYGHSQPSDVDQIALDNIKKYAPITNVLWVVNASRTLTGPEKKLLRTFFKELEAQYKGRLVVAGTHLDTLNDKPLDERKEMLQQWSEVSNGQLIPISSVTGEGLDQLVRVLFASLPDHTPLSKLQESLIGARKLNRLSFVLVEISRMLASIMLLDGTQIETIQVTLIEMFILICDHYGVDQDTWQRYSGDAIRIGREVQSIGANKARKLRDPKGFWERLRFVFGAKFFDTVTEFHALGVDGLKELLPMVYLTIYDFERSSQAAFSKEDIQKLVEVHVMPLIQDHDEGRLTIIINRLLISLFETL</sequence>
<organism evidence="2 3">
    <name type="scientific">Dictyobacter alpinus</name>
    <dbReference type="NCBI Taxonomy" id="2014873"/>
    <lineage>
        <taxon>Bacteria</taxon>
        <taxon>Bacillati</taxon>
        <taxon>Chloroflexota</taxon>
        <taxon>Ktedonobacteria</taxon>
        <taxon>Ktedonobacterales</taxon>
        <taxon>Dictyobacteraceae</taxon>
        <taxon>Dictyobacter</taxon>
    </lineage>
</organism>
<dbReference type="EMBL" id="BIFT01000001">
    <property type="protein sequence ID" value="GCE28387.1"/>
    <property type="molecule type" value="Genomic_DNA"/>
</dbReference>
<dbReference type="CDD" id="cd00882">
    <property type="entry name" value="Ras_like_GTPase"/>
    <property type="match status" value="1"/>
</dbReference>
<dbReference type="PANTHER" id="PTHR42714">
    <property type="entry name" value="TRNA MODIFICATION GTPASE GTPBP3"/>
    <property type="match status" value="1"/>
</dbReference>
<dbReference type="GO" id="GO:0005829">
    <property type="term" value="C:cytosol"/>
    <property type="evidence" value="ECO:0007669"/>
    <property type="project" value="TreeGrafter"/>
</dbReference>
<dbReference type="AlphaFoldDB" id="A0A402BAS2"/>
<dbReference type="SUPFAM" id="SSF52540">
    <property type="entry name" value="P-loop containing nucleoside triphosphate hydrolases"/>
    <property type="match status" value="1"/>
</dbReference>
<gene>
    <name evidence="2" type="ORF">KDA_38710</name>
</gene>
<evidence type="ECO:0000313" key="2">
    <source>
        <dbReference type="EMBL" id="GCE28387.1"/>
    </source>
</evidence>
<evidence type="ECO:0000313" key="3">
    <source>
        <dbReference type="Proteomes" id="UP000287171"/>
    </source>
</evidence>
<dbReference type="InterPro" id="IPR027417">
    <property type="entry name" value="P-loop_NTPase"/>
</dbReference>
<dbReference type="RefSeq" id="WP_161982245.1">
    <property type="nucleotide sequence ID" value="NZ_BIFT01000001.1"/>
</dbReference>
<evidence type="ECO:0000259" key="1">
    <source>
        <dbReference type="Pfam" id="PF01926"/>
    </source>
</evidence>
<dbReference type="GO" id="GO:0002098">
    <property type="term" value="P:tRNA wobble uridine modification"/>
    <property type="evidence" value="ECO:0007669"/>
    <property type="project" value="TreeGrafter"/>
</dbReference>
<dbReference type="InterPro" id="IPR006073">
    <property type="entry name" value="GTP-bd"/>
</dbReference>
<reference evidence="3" key="1">
    <citation type="submission" date="2018-12" db="EMBL/GenBank/DDBJ databases">
        <title>Tengunoibacter tsumagoiensis gen. nov., sp. nov., Dictyobacter kobayashii sp. nov., D. alpinus sp. nov., and D. joshuensis sp. nov. and description of Dictyobacteraceae fam. nov. within the order Ktedonobacterales isolated from Tengu-no-mugimeshi.</title>
        <authorList>
            <person name="Wang C.M."/>
            <person name="Zheng Y."/>
            <person name="Sakai Y."/>
            <person name="Toyoda A."/>
            <person name="Minakuchi Y."/>
            <person name="Abe K."/>
            <person name="Yokota A."/>
            <person name="Yabe S."/>
        </authorList>
    </citation>
    <scope>NUCLEOTIDE SEQUENCE [LARGE SCALE GENOMIC DNA]</scope>
    <source>
        <strain evidence="3">Uno16</strain>
    </source>
</reference>
<keyword evidence="3" id="KW-1185">Reference proteome</keyword>
<proteinExistence type="predicted"/>
<name>A0A402BAS2_9CHLR</name>
<accession>A0A402BAS2</accession>
<dbReference type="GO" id="GO:0030488">
    <property type="term" value="P:tRNA methylation"/>
    <property type="evidence" value="ECO:0007669"/>
    <property type="project" value="TreeGrafter"/>
</dbReference>